<feature type="binding site" evidence="5">
    <location>
        <begin position="233"/>
        <end position="240"/>
    </location>
    <ligand>
        <name>ATP</name>
        <dbReference type="ChEBI" id="CHEBI:30616"/>
    </ligand>
</feature>
<dbReference type="InterPro" id="IPR027417">
    <property type="entry name" value="P-loop_NTPase"/>
</dbReference>
<evidence type="ECO:0000256" key="5">
    <source>
        <dbReference type="PROSITE-ProRule" id="PRU00560"/>
    </source>
</evidence>
<dbReference type="GO" id="GO:0004386">
    <property type="term" value="F:helicase activity"/>
    <property type="evidence" value="ECO:0007669"/>
    <property type="project" value="UniProtKB-KW"/>
</dbReference>
<dbReference type="InterPro" id="IPR027785">
    <property type="entry name" value="UvrD-like_helicase_C"/>
</dbReference>
<feature type="domain" description="UvrD-like helicase ATP-binding" evidence="6">
    <location>
        <begin position="212"/>
        <end position="610"/>
    </location>
</feature>
<keyword evidence="8" id="KW-1185">Reference proteome</keyword>
<evidence type="ECO:0000313" key="8">
    <source>
        <dbReference type="Proteomes" id="UP000006867"/>
    </source>
</evidence>
<dbReference type="NCBIfam" id="NF041464">
    <property type="entry name" value="HelD_BACSU"/>
    <property type="match status" value="1"/>
</dbReference>
<evidence type="ECO:0000256" key="1">
    <source>
        <dbReference type="ARBA" id="ARBA00022741"/>
    </source>
</evidence>
<evidence type="ECO:0000256" key="4">
    <source>
        <dbReference type="ARBA" id="ARBA00022840"/>
    </source>
</evidence>
<evidence type="ECO:0000256" key="2">
    <source>
        <dbReference type="ARBA" id="ARBA00022801"/>
    </source>
</evidence>
<sequence length="773" mass="89865">MEKEKKEWEQEQSRVEAILTELDKKQKKLETSAGGLKHDIIGIRKNFWEDVTVNMDDAHEAAETFSSIKQQAEILSERERSHRHIYRQIQNIKKLRASPYFGRVDFIEQGDQKPEQVYIGLTSCMDENEERFLVYDWRAPISSLYYNYSPGKAEYEVPGETIEGEIVLKRQFIIKNGTLKAMFNTDMTIGDEMLQEVLSSHSNTQMKNIVSTIQKEQNQIIRNEISKYLIVQGAAGSGKTSAALQRVAYLLYRWRGVIDARQIVLFSPNFLFNSYVSAVLPELGEDNMEQTTFQEYIEHRLGRKFQCESPFEQLEYCLSETEEKTAATRLAGIQFKSDLAFQGLIDRYVNWLSSEGILFKNVVFREEKLITKEQIRTYFYSLEQSISIPNRMELTAEWLLLEIGKMEKKERRKDWVIQDIELLDKEEFLEAYKKLQTREQFSEHTFNDHQREQQLLAAMIVKKAFKPIKHAIKQLAFIDIKQLYLQMFSDWGDNAATGQWEAIGKLTRASFAQHLLHYEDAAPFLYMQDSIEGRKQNTQIKHLFIDEAQDYSAFQLAYLRSLFPAARMTILGDINQSIYAHAMNGAQRMDACFEENAAEYIRLMRTYRSTRQIVEFTKGLLVDGAEIEPFNRNGEKPILQKTEGRAELHAKIKDTIQHFKKNGHETIAVICKTVQECRQAHNEISKYTDIRLIDKENQTFQKGVCLIPVYLAKGIEFDAVIVYNASGEQYKNEYNRRLLYTACTRAMHAVTIFYLGEASPFLQAVPSHLYEGK</sequence>
<keyword evidence="2 5" id="KW-0378">Hydrolase</keyword>
<gene>
    <name evidence="7" type="ordered locus">BATR1942_14680</name>
</gene>
<evidence type="ECO:0000259" key="6">
    <source>
        <dbReference type="PROSITE" id="PS51198"/>
    </source>
</evidence>
<dbReference type="Gene3D" id="3.40.50.300">
    <property type="entry name" value="P-loop containing nucleotide triphosphate hydrolases"/>
    <property type="match status" value="3"/>
</dbReference>
<evidence type="ECO:0000256" key="3">
    <source>
        <dbReference type="ARBA" id="ARBA00022806"/>
    </source>
</evidence>
<dbReference type="EMBL" id="CP002207">
    <property type="protein sequence ID" value="ADP33858.1"/>
    <property type="molecule type" value="Genomic_DNA"/>
</dbReference>
<proteinExistence type="predicted"/>
<dbReference type="PROSITE" id="PS51198">
    <property type="entry name" value="UVRD_HELICASE_ATP_BIND"/>
    <property type="match status" value="1"/>
</dbReference>
<keyword evidence="4 5" id="KW-0067">ATP-binding</keyword>
<keyword evidence="1 5" id="KW-0547">Nucleotide-binding</keyword>
<name>A0ABN3ZG60_BACA1</name>
<accession>A0ABN3ZG60</accession>
<organism evidence="7 8">
    <name type="scientific">Bacillus atrophaeus (strain 1942)</name>
    <dbReference type="NCBI Taxonomy" id="720555"/>
    <lineage>
        <taxon>Bacteria</taxon>
        <taxon>Bacillati</taxon>
        <taxon>Bacillota</taxon>
        <taxon>Bacilli</taxon>
        <taxon>Bacillales</taxon>
        <taxon>Bacillaceae</taxon>
        <taxon>Bacillus</taxon>
    </lineage>
</organism>
<dbReference type="InterPro" id="IPR014016">
    <property type="entry name" value="UvrD-like_ATP-bd"/>
</dbReference>
<dbReference type="PANTHER" id="PTHR11070:SF17">
    <property type="entry name" value="DNA HELICASE IV"/>
    <property type="match status" value="1"/>
</dbReference>
<dbReference type="Pfam" id="PF13538">
    <property type="entry name" value="UvrD_C_2"/>
    <property type="match status" value="1"/>
</dbReference>
<dbReference type="InterPro" id="IPR048228">
    <property type="entry name" value="HelD_bacillota"/>
</dbReference>
<dbReference type="RefSeq" id="WP_003326928.1">
    <property type="nucleotide sequence ID" value="NC_014639.1"/>
</dbReference>
<keyword evidence="3 5" id="KW-0347">Helicase</keyword>
<dbReference type="Pfam" id="PF00580">
    <property type="entry name" value="UvrD-helicase"/>
    <property type="match status" value="1"/>
</dbReference>
<dbReference type="PANTHER" id="PTHR11070">
    <property type="entry name" value="UVRD / RECB / PCRA DNA HELICASE FAMILY MEMBER"/>
    <property type="match status" value="1"/>
</dbReference>
<evidence type="ECO:0000313" key="7">
    <source>
        <dbReference type="EMBL" id="ADP33858.1"/>
    </source>
</evidence>
<reference evidence="7 8" key="1">
    <citation type="journal article" date="2011" name="Front. Microbiol.">
        <title>Genomic signatures of strain selection and enhancement in Bacillus atrophaeus var. globigii, a historical biowarfare simulant.</title>
        <authorList>
            <person name="Gibbons H.S."/>
            <person name="Broomall S.M."/>
            <person name="McNew L.A."/>
            <person name="Daligault H."/>
            <person name="Chapman C."/>
            <person name="Bruce D."/>
            <person name="Karavis M."/>
            <person name="Krepps M."/>
            <person name="McGregor P.A."/>
            <person name="Hong C."/>
            <person name="Park K.H."/>
            <person name="Akmal A."/>
            <person name="Feldman A."/>
            <person name="Lin J.S."/>
            <person name="Chang W.E."/>
            <person name="Higgs B.W."/>
            <person name="Demirev P."/>
            <person name="Lindquist J."/>
            <person name="Liem A."/>
            <person name="Fochler E."/>
            <person name="Read T.D."/>
            <person name="Tapia R."/>
            <person name="Johnson S."/>
            <person name="Bishop-Lilly K.A."/>
            <person name="Detter C."/>
            <person name="Han C."/>
            <person name="Sozhamannan S."/>
            <person name="Rosenzweig C.N."/>
            <person name="Skowronski E.W."/>
        </authorList>
    </citation>
    <scope>NUCLEOTIDE SEQUENCE [LARGE SCALE GENOMIC DNA]</scope>
    <source>
        <strain evidence="7 8">1942</strain>
    </source>
</reference>
<dbReference type="SUPFAM" id="SSF52540">
    <property type="entry name" value="P-loop containing nucleoside triphosphate hydrolases"/>
    <property type="match status" value="1"/>
</dbReference>
<dbReference type="InterPro" id="IPR000212">
    <property type="entry name" value="DNA_helicase_UvrD/REP"/>
</dbReference>
<dbReference type="Proteomes" id="UP000006867">
    <property type="component" value="Chromosome"/>
</dbReference>
<protein>
    <submittedName>
        <fullName evidence="7">DNA 3'-5' helicase IV</fullName>
    </submittedName>
</protein>